<dbReference type="PRINTS" id="PR00119">
    <property type="entry name" value="CATATPASE"/>
</dbReference>
<evidence type="ECO:0000313" key="21">
    <source>
        <dbReference type="Proteomes" id="UP000799324"/>
    </source>
</evidence>
<comment type="similarity">
    <text evidence="2 16">Belongs to the cation transport ATPase (P-type) (TC 3.A.3) family. Type IV subfamily.</text>
</comment>
<dbReference type="Gene3D" id="2.70.150.10">
    <property type="entry name" value="Calcium-transporting ATPase, cytoplasmic transduction domain A"/>
    <property type="match status" value="1"/>
</dbReference>
<dbReference type="InterPro" id="IPR008250">
    <property type="entry name" value="ATPase_P-typ_transduc_dom_A_sf"/>
</dbReference>
<dbReference type="Pfam" id="PF00702">
    <property type="entry name" value="Hydrolase"/>
    <property type="match status" value="1"/>
</dbReference>
<dbReference type="GO" id="GO:0005802">
    <property type="term" value="C:trans-Golgi network"/>
    <property type="evidence" value="ECO:0007669"/>
    <property type="project" value="TreeGrafter"/>
</dbReference>
<feature type="binding site" evidence="14">
    <location>
        <position position="1018"/>
    </location>
    <ligand>
        <name>ATP</name>
        <dbReference type="ChEBI" id="CHEBI:30616"/>
    </ligand>
</feature>
<comment type="cofactor">
    <cofactor evidence="15">
        <name>Mg(2+)</name>
        <dbReference type="ChEBI" id="CHEBI:18420"/>
    </cofactor>
</comment>
<feature type="transmembrane region" description="Helical" evidence="16">
    <location>
        <begin position="465"/>
        <end position="487"/>
    </location>
</feature>
<feature type="domain" description="P-type ATPase N-terminal" evidence="18">
    <location>
        <begin position="151"/>
        <end position="209"/>
    </location>
</feature>
<keyword evidence="9 16" id="KW-1133">Transmembrane helix</keyword>
<dbReference type="SUPFAM" id="SSF81665">
    <property type="entry name" value="Calcium ATPase, transmembrane domain M"/>
    <property type="match status" value="1"/>
</dbReference>
<dbReference type="FunFam" id="3.40.50.1000:FF:000172">
    <property type="entry name" value="Phospholipid-transporting ATPase"/>
    <property type="match status" value="1"/>
</dbReference>
<dbReference type="FunFam" id="3.40.1110.10:FF:000090">
    <property type="entry name" value="Phospholipid-transporting ATPase"/>
    <property type="match status" value="1"/>
</dbReference>
<dbReference type="InterPro" id="IPR023298">
    <property type="entry name" value="ATPase_P-typ_TM_dom_sf"/>
</dbReference>
<dbReference type="InterPro" id="IPR001757">
    <property type="entry name" value="P_typ_ATPase"/>
</dbReference>
<evidence type="ECO:0000259" key="18">
    <source>
        <dbReference type="Pfam" id="PF16209"/>
    </source>
</evidence>
<evidence type="ECO:0000256" key="13">
    <source>
        <dbReference type="PIRSR" id="PIRSR606539-1"/>
    </source>
</evidence>
<dbReference type="InterPro" id="IPR023214">
    <property type="entry name" value="HAD_sf"/>
</dbReference>
<dbReference type="PANTHER" id="PTHR24092:SF174">
    <property type="entry name" value="PHOSPHOLIPID-TRANSPORTING ATPASE DNF3-RELATED"/>
    <property type="match status" value="1"/>
</dbReference>
<comment type="catalytic activity">
    <reaction evidence="12">
        <text>a 1,2-diacyl-sn-glycero-3-phosphoethanolamine(out) + ATP + H2O = a 1,2-diacyl-sn-glycero-3-phosphoethanolamine(in) + ADP + phosphate + H(+)</text>
        <dbReference type="Rhea" id="RHEA:66132"/>
        <dbReference type="ChEBI" id="CHEBI:15377"/>
        <dbReference type="ChEBI" id="CHEBI:15378"/>
        <dbReference type="ChEBI" id="CHEBI:30616"/>
        <dbReference type="ChEBI" id="CHEBI:43474"/>
        <dbReference type="ChEBI" id="CHEBI:64612"/>
        <dbReference type="ChEBI" id="CHEBI:456216"/>
    </reaction>
    <physiologicalReaction direction="left-to-right" evidence="12">
        <dbReference type="Rhea" id="RHEA:66133"/>
    </physiologicalReaction>
</comment>
<dbReference type="Pfam" id="PF16209">
    <property type="entry name" value="PhoLip_ATPase_N"/>
    <property type="match status" value="1"/>
</dbReference>
<feature type="transmembrane region" description="Helical" evidence="16">
    <location>
        <begin position="1337"/>
        <end position="1358"/>
    </location>
</feature>
<evidence type="ECO:0000256" key="10">
    <source>
        <dbReference type="ARBA" id="ARBA00023136"/>
    </source>
</evidence>
<protein>
    <recommendedName>
        <fullName evidence="16">Phospholipid-transporting ATPase</fullName>
        <ecNumber evidence="16">7.6.2.1</ecNumber>
    </recommendedName>
</protein>
<dbReference type="InterPro" id="IPR018303">
    <property type="entry name" value="ATPase_P-typ_P_site"/>
</dbReference>
<evidence type="ECO:0000256" key="5">
    <source>
        <dbReference type="ARBA" id="ARBA00022741"/>
    </source>
</evidence>
<dbReference type="InterPro" id="IPR032631">
    <property type="entry name" value="P-type_ATPase_N"/>
</dbReference>
<feature type="binding site" evidence="14">
    <location>
        <position position="936"/>
    </location>
    <ligand>
        <name>ATP</name>
        <dbReference type="ChEBI" id="CHEBI:30616"/>
    </ligand>
</feature>
<evidence type="ECO:0000256" key="3">
    <source>
        <dbReference type="ARBA" id="ARBA00022692"/>
    </source>
</evidence>
<dbReference type="OrthoDB" id="377733at2759"/>
<sequence length="1521" mass="170202">MSPASRSRGYSLRSALFRRNISEQPSPVSDIELEDRPRSSRRLPQIDGSDDDLPRKKRTDTTIVVSPAEAEFPGGSSGSSRSKLGKGPIALPNYDNWLQRTDRAPGIMEKARTFGNRARKFVMRVQDIPPSKDGRHIDLDPARKERRIDKRTNKPYTSNWIRSTRYNAWNFIPRQLVAQFSKLANFYFLCVSILQMIPGLSTTGQYTTIVPLLFFVTISIAKEGYDDLRRYRLDKAENNREAKVLRGTSPSPRTGSADGASRVSSAESLHWQSVKWQDLHVGDVIRLERDDAAPADLALLHTSGENGIAYVETMALDGETNLKSKQTTSSISKAIELPEDVLTCNAEFVVEDPNQDLYNFEGRVTVDGKTAPLTVNEIIYRGSIMRNTPDALGLIVYSGEECRIRMNANKNPRIKAPSLQTVVNKIVVLVVVFVILLALFNTVAYQIWSSKTEETLWYLSGTSVAFFPNFTSFIIMFNTMIPLSLYVSLEIVKLAQMWFLAGDVDMYDEASDTPCEPRTSTINEELGQISYVFSDKTGTLTDNSMKFRKMSIAGVSWLHDVDLQETRTKKLLHKTRKKGKQPMRKSLRSSKDASTSMQPTTPALEAGENAEAGELGSKWQSSARPGKPQRELLTVDMLRYIQRKPFTIFSKKARIFLLSLALCHTCLPEIQEDGKTQFMASSPDELALVQAAQDMGYLVINRDVRTITLKVVPSGTDAEPITETYDVLDVIEFSSKRKRMSIIVRIPDGRICIFCKGADSIVMQRLKLATLANKKVVEIERRASKRKSLEASYAIARKSEQIERKSSIAGRRSLTLTQAARKSLGIERPSIGRASSGGIGRQSIGGRSLPVRDEVDQWLRERENDFEIQSIGEDTPLHTPRASGLDRLSMAFSEARSSVQMEEVEEMVDENVAADEATVIERCFQHVNEFATEGLRTLLYGYRFLDEDEYNTWKKGYLDATTSLVDRARLIEEAGDVIEQDLELAGATAIEDKLQQGVPEAIDKLRRAKIKMWMLTGDKRETAINIGHSCRLIKDYSTVTVLDHEAGEVSQSIGAAILAINGGTVAHSVVVIDGQTLAQIDEIEGLKLLFFGLAILADSVICCRASPSQKASLVKNIRKRVKKSITLAIGDGANDIAMIQEAHVGIGITGKEGLQAARTSDYSIAQFRFLVKLLLVHGRWNYIRTCKYTVGTFWKELLFYLTQALYQRSVGYTGTSLYESWSLSMFNTLFTSLPVIFMGVFEKDLSASTLLAVPELYTKGQRNGGFNFLIYLGWMFMASAEAMIVYFCMLGLYGQALFTEDNSLFALGSLTFTACVILISAKIQFLETHSKTLTNALAIFCSVGGWFLWNLILTFTYKPAAKVYYVRDAFTSSFGRSGTWWLSLVLVLVSVAVFELGVASARSAFWASDEDVFQALEKDGSVKRRFEEAAAGELQAGWDRKTNRERDQAERVRCVVEGLQRKEEERREGEVKELLRNRGVDGDGGVQREGLGRDGEGERERDPDQMLERGFGRVREDEMGR</sequence>
<feature type="compositionally biased region" description="Basic and acidic residues" evidence="17">
    <location>
        <begin position="1490"/>
        <end position="1521"/>
    </location>
</feature>
<gene>
    <name evidence="20" type="ORF">K491DRAFT_590552</name>
</gene>
<evidence type="ECO:0000256" key="7">
    <source>
        <dbReference type="ARBA" id="ARBA00022842"/>
    </source>
</evidence>
<feature type="domain" description="P-type ATPase C-terminal" evidence="19">
    <location>
        <begin position="1157"/>
        <end position="1407"/>
    </location>
</feature>
<keyword evidence="4 15" id="KW-0479">Metal-binding</keyword>
<evidence type="ECO:0000256" key="9">
    <source>
        <dbReference type="ARBA" id="ARBA00022989"/>
    </source>
</evidence>
<feature type="binding site" evidence="15">
    <location>
        <position position="1135"/>
    </location>
    <ligand>
        <name>Mg(2+)</name>
        <dbReference type="ChEBI" id="CHEBI:18420"/>
    </ligand>
</feature>
<evidence type="ECO:0000256" key="8">
    <source>
        <dbReference type="ARBA" id="ARBA00022967"/>
    </source>
</evidence>
<feature type="binding site" evidence="14">
    <location>
        <position position="1134"/>
    </location>
    <ligand>
        <name>ATP</name>
        <dbReference type="ChEBI" id="CHEBI:30616"/>
    </ligand>
</feature>
<evidence type="ECO:0000256" key="2">
    <source>
        <dbReference type="ARBA" id="ARBA00008109"/>
    </source>
</evidence>
<feature type="binding site" evidence="14">
    <location>
        <position position="536"/>
    </location>
    <ligand>
        <name>ATP</name>
        <dbReference type="ChEBI" id="CHEBI:30616"/>
    </ligand>
</feature>
<dbReference type="GO" id="GO:0032456">
    <property type="term" value="P:endocytic recycling"/>
    <property type="evidence" value="ECO:0007669"/>
    <property type="project" value="TreeGrafter"/>
</dbReference>
<organism evidence="20 21">
    <name type="scientific">Lophiostoma macrostomum CBS 122681</name>
    <dbReference type="NCBI Taxonomy" id="1314788"/>
    <lineage>
        <taxon>Eukaryota</taxon>
        <taxon>Fungi</taxon>
        <taxon>Dikarya</taxon>
        <taxon>Ascomycota</taxon>
        <taxon>Pezizomycotina</taxon>
        <taxon>Dothideomycetes</taxon>
        <taxon>Pleosporomycetidae</taxon>
        <taxon>Pleosporales</taxon>
        <taxon>Lophiostomataceae</taxon>
        <taxon>Lophiostoma</taxon>
    </lineage>
</organism>
<evidence type="ECO:0000256" key="11">
    <source>
        <dbReference type="ARBA" id="ARBA00034036"/>
    </source>
</evidence>
<dbReference type="NCBIfam" id="TIGR01652">
    <property type="entry name" value="ATPase-Plipid"/>
    <property type="match status" value="2"/>
</dbReference>
<dbReference type="InterPro" id="IPR036412">
    <property type="entry name" value="HAD-like_sf"/>
</dbReference>
<feature type="binding site" evidence="14">
    <location>
        <position position="535"/>
    </location>
    <ligand>
        <name>ATP</name>
        <dbReference type="ChEBI" id="CHEBI:30616"/>
    </ligand>
</feature>
<dbReference type="InterPro" id="IPR023299">
    <property type="entry name" value="ATPase_P-typ_cyto_dom_N"/>
</dbReference>
<feature type="region of interest" description="Disordered" evidence="17">
    <location>
        <begin position="1470"/>
        <end position="1521"/>
    </location>
</feature>
<feature type="compositionally biased region" description="Polar residues" evidence="17">
    <location>
        <begin position="592"/>
        <end position="601"/>
    </location>
</feature>
<dbReference type="PROSITE" id="PS00154">
    <property type="entry name" value="ATPASE_E1_E2"/>
    <property type="match status" value="1"/>
</dbReference>
<feature type="region of interest" description="Disordered" evidence="17">
    <location>
        <begin position="827"/>
        <end position="847"/>
    </location>
</feature>
<feature type="binding site" evidence="14">
    <location>
        <position position="733"/>
    </location>
    <ligand>
        <name>ATP</name>
        <dbReference type="ChEBI" id="CHEBI:30616"/>
    </ligand>
</feature>
<dbReference type="GO" id="GO:0045332">
    <property type="term" value="P:phospholipid translocation"/>
    <property type="evidence" value="ECO:0007669"/>
    <property type="project" value="TreeGrafter"/>
</dbReference>
<feature type="transmembrane region" description="Helical" evidence="16">
    <location>
        <begin position="1268"/>
        <end position="1292"/>
    </location>
</feature>
<keyword evidence="8 16" id="KW-1278">Translocase</keyword>
<keyword evidence="10 16" id="KW-0472">Membrane</keyword>
<evidence type="ECO:0000256" key="17">
    <source>
        <dbReference type="SAM" id="MobiDB-lite"/>
    </source>
</evidence>
<feature type="binding site" evidence="14">
    <location>
        <position position="756"/>
    </location>
    <ligand>
        <name>ATP</name>
        <dbReference type="ChEBI" id="CHEBI:30616"/>
    </ligand>
</feature>
<dbReference type="GO" id="GO:0016887">
    <property type="term" value="F:ATP hydrolysis activity"/>
    <property type="evidence" value="ECO:0007669"/>
    <property type="project" value="InterPro"/>
</dbReference>
<dbReference type="PANTHER" id="PTHR24092">
    <property type="entry name" value="PROBABLE PHOSPHOLIPID-TRANSPORTING ATPASE"/>
    <property type="match status" value="1"/>
</dbReference>
<dbReference type="NCBIfam" id="TIGR01494">
    <property type="entry name" value="ATPase_P-type"/>
    <property type="match status" value="1"/>
</dbReference>
<feature type="compositionally biased region" description="Basic residues" evidence="17">
    <location>
        <begin position="569"/>
        <end position="588"/>
    </location>
</feature>
<dbReference type="Pfam" id="PF16212">
    <property type="entry name" value="PhoLip_ATPase_C"/>
    <property type="match status" value="1"/>
</dbReference>
<evidence type="ECO:0000256" key="15">
    <source>
        <dbReference type="PIRSR" id="PIRSR606539-3"/>
    </source>
</evidence>
<feature type="binding site" evidence="14">
    <location>
        <position position="537"/>
    </location>
    <ligand>
        <name>ATP</name>
        <dbReference type="ChEBI" id="CHEBI:30616"/>
    </ligand>
</feature>
<feature type="region of interest" description="Disordered" evidence="17">
    <location>
        <begin position="17"/>
        <end position="87"/>
    </location>
</feature>
<dbReference type="InterPro" id="IPR032630">
    <property type="entry name" value="P_typ_ATPase_c"/>
</dbReference>
<keyword evidence="6 14" id="KW-0067">ATP-binding</keyword>
<dbReference type="EMBL" id="MU004305">
    <property type="protein sequence ID" value="KAF2659619.1"/>
    <property type="molecule type" value="Genomic_DNA"/>
</dbReference>
<dbReference type="Proteomes" id="UP000799324">
    <property type="component" value="Unassembled WGS sequence"/>
</dbReference>
<dbReference type="Gene3D" id="3.40.1110.10">
    <property type="entry name" value="Calcium-transporting ATPase, cytoplasmic domain N"/>
    <property type="match status" value="2"/>
</dbReference>
<feature type="region of interest" description="Disordered" evidence="17">
    <location>
        <begin position="242"/>
        <end position="261"/>
    </location>
</feature>
<feature type="region of interest" description="Disordered" evidence="17">
    <location>
        <begin position="569"/>
        <end position="626"/>
    </location>
</feature>
<accession>A0A6A6THX5</accession>
<comment type="catalytic activity">
    <reaction evidence="11 16">
        <text>ATP + H2O + phospholipidSide 1 = ADP + phosphate + phospholipidSide 2.</text>
        <dbReference type="EC" id="7.6.2.1"/>
    </reaction>
</comment>
<evidence type="ECO:0000256" key="14">
    <source>
        <dbReference type="PIRSR" id="PIRSR606539-2"/>
    </source>
</evidence>
<dbReference type="Pfam" id="PF13246">
    <property type="entry name" value="Cation_ATPase"/>
    <property type="match status" value="1"/>
</dbReference>
<evidence type="ECO:0000256" key="12">
    <source>
        <dbReference type="ARBA" id="ARBA00049128"/>
    </source>
</evidence>
<feature type="transmembrane region" description="Helical" evidence="16">
    <location>
        <begin position="1378"/>
        <end position="1398"/>
    </location>
</feature>
<feature type="binding site" evidence="14">
    <location>
        <position position="1016"/>
    </location>
    <ligand>
        <name>ATP</name>
        <dbReference type="ChEBI" id="CHEBI:30616"/>
    </ligand>
</feature>
<evidence type="ECO:0000256" key="1">
    <source>
        <dbReference type="ARBA" id="ARBA00004141"/>
    </source>
</evidence>
<feature type="binding site" evidence="14">
    <location>
        <position position="685"/>
    </location>
    <ligand>
        <name>ATP</name>
        <dbReference type="ChEBI" id="CHEBI:30616"/>
    </ligand>
</feature>
<feature type="binding site" evidence="14">
    <location>
        <position position="1135"/>
    </location>
    <ligand>
        <name>ATP</name>
        <dbReference type="ChEBI" id="CHEBI:30616"/>
    </ligand>
</feature>
<feature type="binding site" evidence="14">
    <location>
        <position position="1017"/>
    </location>
    <ligand>
        <name>ATP</name>
        <dbReference type="ChEBI" id="CHEBI:30616"/>
    </ligand>
</feature>
<dbReference type="SUPFAM" id="SSF81660">
    <property type="entry name" value="Metal cation-transporting ATPase, ATP-binding domain N"/>
    <property type="match status" value="1"/>
</dbReference>
<dbReference type="EC" id="7.6.2.1" evidence="16"/>
<feature type="binding site" evidence="14">
    <location>
        <position position="1110"/>
    </location>
    <ligand>
        <name>ATP</name>
        <dbReference type="ChEBI" id="CHEBI:30616"/>
    </ligand>
</feature>
<dbReference type="GO" id="GO:0000287">
    <property type="term" value="F:magnesium ion binding"/>
    <property type="evidence" value="ECO:0007669"/>
    <property type="project" value="UniProtKB-UniRule"/>
</dbReference>
<feature type="binding site" evidence="15">
    <location>
        <position position="537"/>
    </location>
    <ligand>
        <name>Mg(2+)</name>
        <dbReference type="ChEBI" id="CHEBI:18420"/>
    </ligand>
</feature>
<dbReference type="GO" id="GO:0005524">
    <property type="term" value="F:ATP binding"/>
    <property type="evidence" value="ECO:0007669"/>
    <property type="project" value="UniProtKB-UniRule"/>
</dbReference>
<keyword evidence="5 14" id="KW-0547">Nucleotide-binding</keyword>
<feature type="binding site" evidence="15">
    <location>
        <position position="535"/>
    </location>
    <ligand>
        <name>Mg(2+)</name>
        <dbReference type="ChEBI" id="CHEBI:18420"/>
    </ligand>
</feature>
<feature type="binding site" evidence="14">
    <location>
        <position position="1104"/>
    </location>
    <ligand>
        <name>ATP</name>
        <dbReference type="ChEBI" id="CHEBI:30616"/>
    </ligand>
</feature>
<evidence type="ECO:0000256" key="4">
    <source>
        <dbReference type="ARBA" id="ARBA00022723"/>
    </source>
</evidence>
<feature type="compositionally biased region" description="Low complexity" evidence="17">
    <location>
        <begin position="603"/>
        <end position="616"/>
    </location>
</feature>
<dbReference type="SUPFAM" id="SSF56784">
    <property type="entry name" value="HAD-like"/>
    <property type="match status" value="1"/>
</dbReference>
<dbReference type="GO" id="GO:0140326">
    <property type="term" value="F:ATPase-coupled intramembrane lipid transporter activity"/>
    <property type="evidence" value="ECO:0007669"/>
    <property type="project" value="UniProtKB-EC"/>
</dbReference>
<proteinExistence type="inferred from homology"/>
<feature type="compositionally biased region" description="Low complexity" evidence="17">
    <location>
        <begin position="78"/>
        <end position="87"/>
    </location>
</feature>
<name>A0A6A6THX5_9PLEO</name>
<feature type="active site" description="4-aspartylphosphate intermediate" evidence="13">
    <location>
        <position position="535"/>
    </location>
</feature>
<evidence type="ECO:0000256" key="16">
    <source>
        <dbReference type="RuleBase" id="RU362033"/>
    </source>
</evidence>
<evidence type="ECO:0000259" key="19">
    <source>
        <dbReference type="Pfam" id="PF16212"/>
    </source>
</evidence>
<dbReference type="Gene3D" id="3.40.50.1000">
    <property type="entry name" value="HAD superfamily/HAD-like"/>
    <property type="match status" value="2"/>
</dbReference>
<dbReference type="GO" id="GO:0005886">
    <property type="term" value="C:plasma membrane"/>
    <property type="evidence" value="ECO:0007669"/>
    <property type="project" value="TreeGrafter"/>
</dbReference>
<dbReference type="InterPro" id="IPR006539">
    <property type="entry name" value="P-type_ATPase_IV"/>
</dbReference>
<reference evidence="20" key="1">
    <citation type="journal article" date="2020" name="Stud. Mycol.">
        <title>101 Dothideomycetes genomes: a test case for predicting lifestyles and emergence of pathogens.</title>
        <authorList>
            <person name="Haridas S."/>
            <person name="Albert R."/>
            <person name="Binder M."/>
            <person name="Bloem J."/>
            <person name="Labutti K."/>
            <person name="Salamov A."/>
            <person name="Andreopoulos B."/>
            <person name="Baker S."/>
            <person name="Barry K."/>
            <person name="Bills G."/>
            <person name="Bluhm B."/>
            <person name="Cannon C."/>
            <person name="Castanera R."/>
            <person name="Culley D."/>
            <person name="Daum C."/>
            <person name="Ezra D."/>
            <person name="Gonzalez J."/>
            <person name="Henrissat B."/>
            <person name="Kuo A."/>
            <person name="Liang C."/>
            <person name="Lipzen A."/>
            <person name="Lutzoni F."/>
            <person name="Magnuson J."/>
            <person name="Mondo S."/>
            <person name="Nolan M."/>
            <person name="Ohm R."/>
            <person name="Pangilinan J."/>
            <person name="Park H.-J."/>
            <person name="Ramirez L."/>
            <person name="Alfaro M."/>
            <person name="Sun H."/>
            <person name="Tritt A."/>
            <person name="Yoshinaga Y."/>
            <person name="Zwiers L.-H."/>
            <person name="Turgeon B."/>
            <person name="Goodwin S."/>
            <person name="Spatafora J."/>
            <person name="Crous P."/>
            <person name="Grigoriev I."/>
        </authorList>
    </citation>
    <scope>NUCLEOTIDE SEQUENCE</scope>
    <source>
        <strain evidence="20">CBS 122681</strain>
    </source>
</reference>
<dbReference type="GO" id="GO:0006892">
    <property type="term" value="P:post-Golgi vesicle-mediated transport"/>
    <property type="evidence" value="ECO:0007669"/>
    <property type="project" value="TreeGrafter"/>
</dbReference>
<comment type="subcellular location">
    <subcellularLocation>
        <location evidence="1 16">Membrane</location>
        <topology evidence="1 16">Multi-pass membrane protein</topology>
    </subcellularLocation>
</comment>
<keyword evidence="7 15" id="KW-0460">Magnesium</keyword>
<feature type="transmembrane region" description="Helical" evidence="16">
    <location>
        <begin position="422"/>
        <end position="445"/>
    </location>
</feature>
<feature type="compositionally biased region" description="Basic and acidic residues" evidence="17">
    <location>
        <begin position="1470"/>
        <end position="1481"/>
    </location>
</feature>
<feature type="transmembrane region" description="Helical" evidence="16">
    <location>
        <begin position="1304"/>
        <end position="1325"/>
    </location>
</feature>
<evidence type="ECO:0000313" key="20">
    <source>
        <dbReference type="EMBL" id="KAF2659619.1"/>
    </source>
</evidence>
<evidence type="ECO:0000256" key="6">
    <source>
        <dbReference type="ARBA" id="ARBA00022840"/>
    </source>
</evidence>
<keyword evidence="21" id="KW-1185">Reference proteome</keyword>
<feature type="binding site" evidence="15">
    <location>
        <position position="1131"/>
    </location>
    <ligand>
        <name>Mg(2+)</name>
        <dbReference type="ChEBI" id="CHEBI:18420"/>
    </ligand>
</feature>
<dbReference type="SUPFAM" id="SSF81653">
    <property type="entry name" value="Calcium ATPase, transduction domain A"/>
    <property type="match status" value="1"/>
</dbReference>
<keyword evidence="3 16" id="KW-0812">Transmembrane</keyword>